<gene>
    <name evidence="2" type="ORF">F2Q65_10030</name>
</gene>
<dbReference type="Proteomes" id="UP000322981">
    <property type="component" value="Unassembled WGS sequence"/>
</dbReference>
<dbReference type="EMBL" id="VWXX01000013">
    <property type="protein sequence ID" value="KAA6185057.1"/>
    <property type="molecule type" value="Genomic_DNA"/>
</dbReference>
<dbReference type="OrthoDB" id="5294470at2"/>
<keyword evidence="3" id="KW-1185">Reference proteome</keyword>
<proteinExistence type="predicted"/>
<evidence type="ECO:0000313" key="2">
    <source>
        <dbReference type="EMBL" id="KAA6185057.1"/>
    </source>
</evidence>
<reference evidence="2 3" key="1">
    <citation type="submission" date="2019-09" db="EMBL/GenBank/DDBJ databases">
        <title>Whole-genome sequence of the purple sulfur bacterium Thiohalocapsa marina DSM 19078.</title>
        <authorList>
            <person name="Kyndt J.A."/>
            <person name="Meyer T.E."/>
        </authorList>
    </citation>
    <scope>NUCLEOTIDE SEQUENCE [LARGE SCALE GENOMIC DNA]</scope>
    <source>
        <strain evidence="2 3">DSM 19078</strain>
    </source>
</reference>
<evidence type="ECO:0000313" key="3">
    <source>
        <dbReference type="Proteomes" id="UP000322981"/>
    </source>
</evidence>
<accession>A0A5M8FK44</accession>
<organism evidence="2 3">
    <name type="scientific">Thiohalocapsa marina</name>
    <dbReference type="NCBI Taxonomy" id="424902"/>
    <lineage>
        <taxon>Bacteria</taxon>
        <taxon>Pseudomonadati</taxon>
        <taxon>Pseudomonadota</taxon>
        <taxon>Gammaproteobacteria</taxon>
        <taxon>Chromatiales</taxon>
        <taxon>Chromatiaceae</taxon>
        <taxon>Thiohalocapsa</taxon>
    </lineage>
</organism>
<dbReference type="RefSeq" id="WP_150092944.1">
    <property type="nucleotide sequence ID" value="NZ_JBFUOH010000048.1"/>
</dbReference>
<comment type="caution">
    <text evidence="2">The sequence shown here is derived from an EMBL/GenBank/DDBJ whole genome shotgun (WGS) entry which is preliminary data.</text>
</comment>
<dbReference type="AlphaFoldDB" id="A0A5M8FK44"/>
<dbReference type="Pfam" id="PF09831">
    <property type="entry name" value="DUF2058"/>
    <property type="match status" value="1"/>
</dbReference>
<sequence>MANSLQDQLLKAGLVSDQQLKQAKSKKRKQQRAGATDDAARRQVRQAASEKKRQDRELNRQREEEARRKAELVAIWQLIRDQRVPRDAGDLAYNFTDGSTLKRLYVNAEQQRQLVAGELAIVRQDDFYQLVPAQVAERVAAFDASLVLVRNTPAAEEDDEYADYKVPDDLMW</sequence>
<dbReference type="InterPro" id="IPR018636">
    <property type="entry name" value="DUF2058"/>
</dbReference>
<name>A0A5M8FK44_9GAMM</name>
<feature type="region of interest" description="Disordered" evidence="1">
    <location>
        <begin position="16"/>
        <end position="62"/>
    </location>
</feature>
<feature type="compositionally biased region" description="Basic and acidic residues" evidence="1">
    <location>
        <begin position="48"/>
        <end position="62"/>
    </location>
</feature>
<evidence type="ECO:0000256" key="1">
    <source>
        <dbReference type="SAM" id="MobiDB-lite"/>
    </source>
</evidence>
<protein>
    <submittedName>
        <fullName evidence="2">DUF2058 domain-containing protein</fullName>
    </submittedName>
</protein>